<dbReference type="InterPro" id="IPR040632">
    <property type="entry name" value="Sulfotransfer_4"/>
</dbReference>
<dbReference type="PANTHER" id="PTHR36978:SF4">
    <property type="entry name" value="P-LOOP CONTAINING NUCLEOSIDE TRIPHOSPHATE HYDROLASE PROTEIN"/>
    <property type="match status" value="1"/>
</dbReference>
<evidence type="ECO:0000313" key="2">
    <source>
        <dbReference type="Proteomes" id="UP001642483"/>
    </source>
</evidence>
<comment type="caution">
    <text evidence="1">The sequence shown here is derived from an EMBL/GenBank/DDBJ whole genome shotgun (WGS) entry which is preliminary data.</text>
</comment>
<accession>A0ABP0H316</accession>
<dbReference type="InterPro" id="IPR027417">
    <property type="entry name" value="P-loop_NTPase"/>
</dbReference>
<organism evidence="1 2">
    <name type="scientific">Clavelina lepadiformis</name>
    <name type="common">Light-bulb sea squirt</name>
    <name type="synonym">Ascidia lepadiformis</name>
    <dbReference type="NCBI Taxonomy" id="159417"/>
    <lineage>
        <taxon>Eukaryota</taxon>
        <taxon>Metazoa</taxon>
        <taxon>Chordata</taxon>
        <taxon>Tunicata</taxon>
        <taxon>Ascidiacea</taxon>
        <taxon>Aplousobranchia</taxon>
        <taxon>Clavelinidae</taxon>
        <taxon>Clavelina</taxon>
    </lineage>
</organism>
<dbReference type="Pfam" id="PF17784">
    <property type="entry name" value="Sulfotransfer_4"/>
    <property type="match status" value="1"/>
</dbReference>
<gene>
    <name evidence="1" type="ORF">CVLEPA_LOCUS31818</name>
</gene>
<dbReference type="SUPFAM" id="SSF52540">
    <property type="entry name" value="P-loop containing nucleoside triphosphate hydrolases"/>
    <property type="match status" value="1"/>
</dbReference>
<dbReference type="PANTHER" id="PTHR36978">
    <property type="entry name" value="P-LOOP CONTAINING NUCLEOTIDE TRIPHOSPHATE HYDROLASE"/>
    <property type="match status" value="1"/>
</dbReference>
<dbReference type="EMBL" id="CAWYQH010000174">
    <property type="protein sequence ID" value="CAK8698379.1"/>
    <property type="molecule type" value="Genomic_DNA"/>
</dbReference>
<dbReference type="Proteomes" id="UP001642483">
    <property type="component" value="Unassembled WGS sequence"/>
</dbReference>
<keyword evidence="2" id="KW-1185">Reference proteome</keyword>
<name>A0ABP0H316_CLALP</name>
<sequence length="189" mass="22409">MKVIVAGLSKTGTKTMCAALKILDYKVYDNFEHYWFHTKEWMKIMETGGTINMFREMYEDVDAVTDQPACLFWEQILEAFPDAKVILTLRDEDSWWKSYKFQLEEINRDVPSKIFNFVPFMYSHRFLKDFCRVGFGLDVSYFLGQVCSTNEMVARMKFRQHNSYVLQVWVFQACSLKVKITDLYILANM</sequence>
<evidence type="ECO:0000313" key="1">
    <source>
        <dbReference type="EMBL" id="CAK8698379.1"/>
    </source>
</evidence>
<proteinExistence type="predicted"/>
<evidence type="ECO:0008006" key="3">
    <source>
        <dbReference type="Google" id="ProtNLM"/>
    </source>
</evidence>
<dbReference type="Gene3D" id="3.40.50.300">
    <property type="entry name" value="P-loop containing nucleotide triphosphate hydrolases"/>
    <property type="match status" value="1"/>
</dbReference>
<reference evidence="1 2" key="1">
    <citation type="submission" date="2024-02" db="EMBL/GenBank/DDBJ databases">
        <authorList>
            <person name="Daric V."/>
            <person name="Darras S."/>
        </authorList>
    </citation>
    <scope>NUCLEOTIDE SEQUENCE [LARGE SCALE GENOMIC DNA]</scope>
</reference>
<protein>
    <recommendedName>
        <fullName evidence="3">Sulfotransferase family protein</fullName>
    </recommendedName>
</protein>